<dbReference type="InterPro" id="IPR051686">
    <property type="entry name" value="Lipoprotein_DolP"/>
</dbReference>
<organism evidence="3 4">
    <name type="scientific">Paraburkholderia aromaticivorans</name>
    <dbReference type="NCBI Taxonomy" id="2026199"/>
    <lineage>
        <taxon>Bacteria</taxon>
        <taxon>Pseudomonadati</taxon>
        <taxon>Pseudomonadota</taxon>
        <taxon>Betaproteobacteria</taxon>
        <taxon>Burkholderiales</taxon>
        <taxon>Burkholderiaceae</taxon>
        <taxon>Paraburkholderia</taxon>
    </lineage>
</organism>
<dbReference type="PROSITE" id="PS50914">
    <property type="entry name" value="BON"/>
    <property type="match status" value="1"/>
</dbReference>
<dbReference type="PANTHER" id="PTHR34606:SF15">
    <property type="entry name" value="BON DOMAIN-CONTAINING PROTEIN"/>
    <property type="match status" value="1"/>
</dbReference>
<dbReference type="OrthoDB" id="9010075at2"/>
<dbReference type="RefSeq" id="WP_095422183.1">
    <property type="nucleotide sequence ID" value="NZ_CP022990.1"/>
</dbReference>
<dbReference type="AlphaFoldDB" id="A0A248VTG0"/>
<reference evidence="3 4" key="1">
    <citation type="submission" date="2017-08" db="EMBL/GenBank/DDBJ databases">
        <title>Identification and genetic characteristics of simultaneous BTEX- and naphthalene-degrading Paraburkholderia sp. BN5 isolated from petroleum-contaminated soil.</title>
        <authorList>
            <person name="Lee Y."/>
            <person name="Jeon C.O."/>
        </authorList>
    </citation>
    <scope>NUCLEOTIDE SEQUENCE [LARGE SCALE GENOMIC DNA]</scope>
    <source>
        <strain evidence="3 4">BN5</strain>
    </source>
</reference>
<evidence type="ECO:0000313" key="4">
    <source>
        <dbReference type="Proteomes" id="UP000215158"/>
    </source>
</evidence>
<feature type="domain" description="BON" evidence="2">
    <location>
        <begin position="47"/>
        <end position="115"/>
    </location>
</feature>
<dbReference type="EMBL" id="CP022990">
    <property type="protein sequence ID" value="ASW02316.1"/>
    <property type="molecule type" value="Genomic_DNA"/>
</dbReference>
<gene>
    <name evidence="3" type="ORF">CJU94_29885</name>
</gene>
<keyword evidence="4" id="KW-1185">Reference proteome</keyword>
<accession>A0A248VTG0</accession>
<dbReference type="PANTHER" id="PTHR34606">
    <property type="entry name" value="BON DOMAIN-CONTAINING PROTEIN"/>
    <property type="match status" value="1"/>
</dbReference>
<dbReference type="Pfam" id="PF04972">
    <property type="entry name" value="BON"/>
    <property type="match status" value="1"/>
</dbReference>
<dbReference type="Proteomes" id="UP000215158">
    <property type="component" value="Chromosome 2"/>
</dbReference>
<dbReference type="InterPro" id="IPR007055">
    <property type="entry name" value="BON_dom"/>
</dbReference>
<evidence type="ECO:0000256" key="1">
    <source>
        <dbReference type="SAM" id="SignalP"/>
    </source>
</evidence>
<proteinExistence type="predicted"/>
<protein>
    <submittedName>
        <fullName evidence="3">BON domain-containing protein</fullName>
    </submittedName>
</protein>
<dbReference type="KEGG" id="parb:CJU94_29885"/>
<dbReference type="Gene3D" id="3.30.1340.30">
    <property type="match status" value="1"/>
</dbReference>
<name>A0A248VTG0_9BURK</name>
<feature type="chain" id="PRO_5012331839" evidence="1">
    <location>
        <begin position="25"/>
        <end position="116"/>
    </location>
</feature>
<keyword evidence="1" id="KW-0732">Signal</keyword>
<feature type="signal peptide" evidence="1">
    <location>
        <begin position="1"/>
        <end position="24"/>
    </location>
</feature>
<sequence length="116" mass="11821">MNQNKVFRLVGGALLVLASLHVHAQSSDAAAAAGRSHASDAKAVKAADRALQKSVVRALSKTKGLRSATITVRARSGAVILEGTVPEQSQVGLATQAAEGVEGVTSVTNTLTLSTF</sequence>
<evidence type="ECO:0000313" key="3">
    <source>
        <dbReference type="EMBL" id="ASW02316.1"/>
    </source>
</evidence>
<evidence type="ECO:0000259" key="2">
    <source>
        <dbReference type="PROSITE" id="PS50914"/>
    </source>
</evidence>